<dbReference type="Pfam" id="PF00005">
    <property type="entry name" value="ABC_tran"/>
    <property type="match status" value="1"/>
</dbReference>
<dbReference type="GO" id="GO:0016887">
    <property type="term" value="F:ATP hydrolysis activity"/>
    <property type="evidence" value="ECO:0007669"/>
    <property type="project" value="InterPro"/>
</dbReference>
<organism evidence="4 5">
    <name type="scientific">Candidatus Brevundimonas colombiensis</name>
    <dbReference type="NCBI Taxonomy" id="3121376"/>
    <lineage>
        <taxon>Bacteria</taxon>
        <taxon>Pseudomonadati</taxon>
        <taxon>Pseudomonadota</taxon>
        <taxon>Alphaproteobacteria</taxon>
        <taxon>Caulobacterales</taxon>
        <taxon>Caulobacteraceae</taxon>
        <taxon>Brevundimonas</taxon>
    </lineage>
</organism>
<feature type="domain" description="ABC transporter" evidence="3">
    <location>
        <begin position="3"/>
        <end position="237"/>
    </location>
</feature>
<dbReference type="Proteomes" id="UP001213664">
    <property type="component" value="Chromosome"/>
</dbReference>
<evidence type="ECO:0000256" key="2">
    <source>
        <dbReference type="ARBA" id="ARBA00022840"/>
    </source>
</evidence>
<dbReference type="SMART" id="SM00382">
    <property type="entry name" value="AAA"/>
    <property type="match status" value="1"/>
</dbReference>
<dbReference type="AlphaFoldDB" id="A0AAJ6BK73"/>
<gene>
    <name evidence="4" type="ORF">P0Y50_00735</name>
</gene>
<protein>
    <submittedName>
        <fullName evidence="4">ABC transporter ATP-binding protein</fullName>
    </submittedName>
</protein>
<dbReference type="EMBL" id="CP119326">
    <property type="protein sequence ID" value="WEK40158.1"/>
    <property type="molecule type" value="Genomic_DNA"/>
</dbReference>
<accession>A0AAJ6BK73</accession>
<dbReference type="SUPFAM" id="SSF52540">
    <property type="entry name" value="P-loop containing nucleoside triphosphate hydrolases"/>
    <property type="match status" value="1"/>
</dbReference>
<dbReference type="InterPro" id="IPR003593">
    <property type="entry name" value="AAA+_ATPase"/>
</dbReference>
<dbReference type="PANTHER" id="PTHR42794">
    <property type="entry name" value="HEMIN IMPORT ATP-BINDING PROTEIN HMUV"/>
    <property type="match status" value="1"/>
</dbReference>
<evidence type="ECO:0000256" key="1">
    <source>
        <dbReference type="ARBA" id="ARBA00022741"/>
    </source>
</evidence>
<dbReference type="InterPro" id="IPR027417">
    <property type="entry name" value="P-loop_NTPase"/>
</dbReference>
<dbReference type="PANTHER" id="PTHR42794:SF2">
    <property type="entry name" value="ABC TRANSPORTER ATP-BINDING PROTEIN"/>
    <property type="match status" value="1"/>
</dbReference>
<reference evidence="4" key="1">
    <citation type="submission" date="2023-03" db="EMBL/GenBank/DDBJ databases">
        <title>Andean soil-derived lignocellulolytic bacterial consortium as a source of novel taxa and putative plastic-active enzymes.</title>
        <authorList>
            <person name="Diaz-Garcia L."/>
            <person name="Chuvochina M."/>
            <person name="Feuerriegel G."/>
            <person name="Bunk B."/>
            <person name="Sproer C."/>
            <person name="Streit W.R."/>
            <person name="Rodriguez L.M."/>
            <person name="Overmann J."/>
            <person name="Jimenez D.J."/>
        </authorList>
    </citation>
    <scope>NUCLEOTIDE SEQUENCE</scope>
    <source>
        <strain evidence="4">MAG 833</strain>
    </source>
</reference>
<sequence length="256" mass="27425">MSLVVQHLTARYGERTILSEVALQPLAAGQVVSLIGPNGAGKTTLMRAVAGLTPASGQMLLDGLDLNRMSIAERARHVAYMPQSLPQDVALTVLETVIAALEASPSAAGPAQAEVRALAALEQVGAVDLALKRLDRLSGGQRQIAGLAQAMVRQPRVLLLDEPTSALDLRHQLEVFRLARDYARDHRAVVMMVLHDLQAAARVSDRIVVLNDGRVRIEGAPAEAVTPAVLADVWQVRARVEPCARGQIQVMVDEVL</sequence>
<dbReference type="CDD" id="cd03214">
    <property type="entry name" value="ABC_Iron-Siderophores_B12_Hemin"/>
    <property type="match status" value="1"/>
</dbReference>
<name>A0AAJ6BK73_9CAUL</name>
<evidence type="ECO:0000313" key="5">
    <source>
        <dbReference type="Proteomes" id="UP001213664"/>
    </source>
</evidence>
<proteinExistence type="predicted"/>
<dbReference type="InterPro" id="IPR003439">
    <property type="entry name" value="ABC_transporter-like_ATP-bd"/>
</dbReference>
<dbReference type="Gene3D" id="3.40.50.300">
    <property type="entry name" value="P-loop containing nucleotide triphosphate hydrolases"/>
    <property type="match status" value="1"/>
</dbReference>
<keyword evidence="1" id="KW-0547">Nucleotide-binding</keyword>
<evidence type="ECO:0000259" key="3">
    <source>
        <dbReference type="PROSITE" id="PS50893"/>
    </source>
</evidence>
<keyword evidence="2 4" id="KW-0067">ATP-binding</keyword>
<dbReference type="PROSITE" id="PS50893">
    <property type="entry name" value="ABC_TRANSPORTER_2"/>
    <property type="match status" value="1"/>
</dbReference>
<dbReference type="GO" id="GO:0005524">
    <property type="term" value="F:ATP binding"/>
    <property type="evidence" value="ECO:0007669"/>
    <property type="project" value="UniProtKB-KW"/>
</dbReference>
<evidence type="ECO:0000313" key="4">
    <source>
        <dbReference type="EMBL" id="WEK40158.1"/>
    </source>
</evidence>